<dbReference type="Gene3D" id="3.30.70.870">
    <property type="entry name" value="Elongation Factor G (Translational Gtpase), domain 3"/>
    <property type="match status" value="1"/>
</dbReference>
<protein>
    <recommendedName>
        <fullName evidence="2 8">Elongation factor G</fullName>
    </recommendedName>
</protein>
<dbReference type="Pfam" id="PF00009">
    <property type="entry name" value="GTP_EFTU"/>
    <property type="match status" value="1"/>
</dbReference>
<evidence type="ECO:0000259" key="9">
    <source>
        <dbReference type="PROSITE" id="PS51722"/>
    </source>
</evidence>
<dbReference type="SUPFAM" id="SSF50447">
    <property type="entry name" value="Translation proteins"/>
    <property type="match status" value="1"/>
</dbReference>
<dbReference type="InterPro" id="IPR005225">
    <property type="entry name" value="Small_GTP-bd"/>
</dbReference>
<gene>
    <name evidence="10" type="primary">fusA</name>
    <name evidence="10" type="ORF">ENV30_03570</name>
</gene>
<dbReference type="Pfam" id="PF22042">
    <property type="entry name" value="EF-G_D2"/>
    <property type="match status" value="1"/>
</dbReference>
<reference evidence="10" key="1">
    <citation type="journal article" date="2020" name="mSystems">
        <title>Genome- and Community-Level Interaction Insights into Carbon Utilization and Element Cycling Functions of Hydrothermarchaeota in Hydrothermal Sediment.</title>
        <authorList>
            <person name="Zhou Z."/>
            <person name="Liu Y."/>
            <person name="Xu W."/>
            <person name="Pan J."/>
            <person name="Luo Z.H."/>
            <person name="Li M."/>
        </authorList>
    </citation>
    <scope>NUCLEOTIDE SEQUENCE [LARGE SCALE GENOMIC DNA]</scope>
    <source>
        <strain evidence="10">SpSt-747</strain>
    </source>
</reference>
<dbReference type="InterPro" id="IPR009000">
    <property type="entry name" value="Transl_B-barrel_sf"/>
</dbReference>
<dbReference type="SUPFAM" id="SSF52540">
    <property type="entry name" value="P-loop containing nucleoside triphosphate hydrolases"/>
    <property type="match status" value="1"/>
</dbReference>
<name>A0A7V3YG09_9BACT</name>
<dbReference type="NCBIfam" id="NF009381">
    <property type="entry name" value="PRK12740.1-5"/>
    <property type="match status" value="1"/>
</dbReference>
<dbReference type="InterPro" id="IPR005517">
    <property type="entry name" value="Transl_elong_EFG/EF2_IV"/>
</dbReference>
<dbReference type="InterPro" id="IPR035647">
    <property type="entry name" value="EFG_III/V"/>
</dbReference>
<dbReference type="SMART" id="SM00838">
    <property type="entry name" value="EFG_C"/>
    <property type="match status" value="1"/>
</dbReference>
<dbReference type="InterPro" id="IPR014721">
    <property type="entry name" value="Ribsml_uS5_D2-typ_fold_subgr"/>
</dbReference>
<dbReference type="PANTHER" id="PTHR43261">
    <property type="entry name" value="TRANSLATION ELONGATION FACTOR G-RELATED"/>
    <property type="match status" value="1"/>
</dbReference>
<dbReference type="Pfam" id="PF14492">
    <property type="entry name" value="EFG_III"/>
    <property type="match status" value="1"/>
</dbReference>
<organism evidence="10">
    <name type="scientific">Candidatus Caldatribacterium californiense</name>
    <dbReference type="NCBI Taxonomy" id="1454726"/>
    <lineage>
        <taxon>Bacteria</taxon>
        <taxon>Pseudomonadati</taxon>
        <taxon>Atribacterota</taxon>
        <taxon>Atribacteria</taxon>
        <taxon>Atribacterales</taxon>
        <taxon>Candidatus Caldatribacteriaceae</taxon>
        <taxon>Candidatus Caldatribacterium</taxon>
    </lineage>
</organism>
<evidence type="ECO:0000256" key="7">
    <source>
        <dbReference type="ARBA" id="ARBA00024731"/>
    </source>
</evidence>
<accession>A0A7V3YG09</accession>
<evidence type="ECO:0000313" key="10">
    <source>
        <dbReference type="EMBL" id="HGI30370.1"/>
    </source>
</evidence>
<evidence type="ECO:0000256" key="5">
    <source>
        <dbReference type="ARBA" id="ARBA00022917"/>
    </source>
</evidence>
<dbReference type="CDD" id="cd01434">
    <property type="entry name" value="EFG_mtEFG1_IV"/>
    <property type="match status" value="1"/>
</dbReference>
<dbReference type="GO" id="GO:0032790">
    <property type="term" value="P:ribosome disassembly"/>
    <property type="evidence" value="ECO:0007669"/>
    <property type="project" value="TreeGrafter"/>
</dbReference>
<dbReference type="Pfam" id="PF03764">
    <property type="entry name" value="EFG_IV"/>
    <property type="match status" value="1"/>
</dbReference>
<dbReference type="SUPFAM" id="SSF54211">
    <property type="entry name" value="Ribosomal protein S5 domain 2-like"/>
    <property type="match status" value="1"/>
</dbReference>
<dbReference type="InterPro" id="IPR009022">
    <property type="entry name" value="EFG_III"/>
</dbReference>
<keyword evidence="6" id="KW-0342">GTP-binding</keyword>
<evidence type="ECO:0000256" key="2">
    <source>
        <dbReference type="ARBA" id="ARBA00017872"/>
    </source>
</evidence>
<dbReference type="NCBIfam" id="TIGR00231">
    <property type="entry name" value="small_GTP"/>
    <property type="match status" value="1"/>
</dbReference>
<dbReference type="FunFam" id="3.30.230.10:FF:000003">
    <property type="entry name" value="Elongation factor G"/>
    <property type="match status" value="1"/>
</dbReference>
<keyword evidence="3" id="KW-0547">Nucleotide-binding</keyword>
<evidence type="ECO:0000256" key="3">
    <source>
        <dbReference type="ARBA" id="ARBA00022741"/>
    </source>
</evidence>
<evidence type="ECO:0000256" key="4">
    <source>
        <dbReference type="ARBA" id="ARBA00022768"/>
    </source>
</evidence>
<dbReference type="SUPFAM" id="SSF54980">
    <property type="entry name" value="EF-G C-terminal domain-like"/>
    <property type="match status" value="2"/>
</dbReference>
<evidence type="ECO:0000256" key="8">
    <source>
        <dbReference type="NCBIfam" id="TIGR00484"/>
    </source>
</evidence>
<keyword evidence="4 10" id="KW-0251">Elongation factor</keyword>
<dbReference type="InterPro" id="IPR004540">
    <property type="entry name" value="Transl_elong_EFG/EF2"/>
</dbReference>
<dbReference type="PROSITE" id="PS51722">
    <property type="entry name" value="G_TR_2"/>
    <property type="match status" value="1"/>
</dbReference>
<dbReference type="CDD" id="cd04088">
    <property type="entry name" value="EFG_mtEFG_II"/>
    <property type="match status" value="1"/>
</dbReference>
<dbReference type="InterPro" id="IPR047872">
    <property type="entry name" value="EFG_IV"/>
</dbReference>
<comment type="function">
    <text evidence="7">Catalyzes the GTP-dependent ribosomal translocation step during translation elongation. During this step, the ribosome changes from the pre-translocational (PRE) to the post-translocational (POST) state as the newly formed A-site-bound peptidyl-tRNA and P-site-bound deacylated tRNA move to the P and E sites, respectively. Catalyzes the coordinated movement of the two tRNA molecules, the mRNA and conformational changes in the ribosome.</text>
</comment>
<dbReference type="InterPro" id="IPR000795">
    <property type="entry name" value="T_Tr_GTP-bd_dom"/>
</dbReference>
<dbReference type="InterPro" id="IPR000640">
    <property type="entry name" value="EFG_V-like"/>
</dbReference>
<dbReference type="NCBIfam" id="NF009379">
    <property type="entry name" value="PRK12740.1-3"/>
    <property type="match status" value="1"/>
</dbReference>
<dbReference type="Gene3D" id="3.30.230.10">
    <property type="match status" value="1"/>
</dbReference>
<dbReference type="NCBIfam" id="TIGR00484">
    <property type="entry name" value="EF-G"/>
    <property type="match status" value="1"/>
</dbReference>
<dbReference type="CDD" id="cd04170">
    <property type="entry name" value="EF-G_bact"/>
    <property type="match status" value="1"/>
</dbReference>
<dbReference type="GO" id="GO:0003746">
    <property type="term" value="F:translation elongation factor activity"/>
    <property type="evidence" value="ECO:0007669"/>
    <property type="project" value="UniProtKB-UniRule"/>
</dbReference>
<dbReference type="CDD" id="cd03713">
    <property type="entry name" value="EFG_mtEFG_C"/>
    <property type="match status" value="1"/>
</dbReference>
<dbReference type="Gene3D" id="2.40.30.10">
    <property type="entry name" value="Translation factors"/>
    <property type="match status" value="1"/>
</dbReference>
<dbReference type="SMART" id="SM00889">
    <property type="entry name" value="EFG_IV"/>
    <property type="match status" value="1"/>
</dbReference>
<dbReference type="InterPro" id="IPR035649">
    <property type="entry name" value="EFG_V"/>
</dbReference>
<dbReference type="Gene3D" id="3.30.70.240">
    <property type="match status" value="1"/>
</dbReference>
<dbReference type="FunFam" id="3.30.70.240:FF:000001">
    <property type="entry name" value="Elongation factor G"/>
    <property type="match status" value="1"/>
</dbReference>
<feature type="domain" description="Tr-type G" evidence="9">
    <location>
        <begin position="7"/>
        <end position="280"/>
    </location>
</feature>
<dbReference type="InterPro" id="IPR053905">
    <property type="entry name" value="EF-G-like_DII"/>
</dbReference>
<evidence type="ECO:0000256" key="6">
    <source>
        <dbReference type="ARBA" id="ARBA00023134"/>
    </source>
</evidence>
<dbReference type="CDD" id="cd16262">
    <property type="entry name" value="EFG_III"/>
    <property type="match status" value="1"/>
</dbReference>
<keyword evidence="5" id="KW-0648">Protein biosynthesis</keyword>
<dbReference type="PANTHER" id="PTHR43261:SF6">
    <property type="entry name" value="ELONGATION FACTOR G-LIKE PROTEIN"/>
    <property type="match status" value="1"/>
</dbReference>
<evidence type="ECO:0000256" key="1">
    <source>
        <dbReference type="ARBA" id="ARBA00005870"/>
    </source>
</evidence>
<dbReference type="Pfam" id="PF00679">
    <property type="entry name" value="EFG_C"/>
    <property type="match status" value="1"/>
</dbReference>
<comment type="caution">
    <text evidence="10">The sequence shown here is derived from an EMBL/GenBank/DDBJ whole genome shotgun (WGS) entry which is preliminary data.</text>
</comment>
<dbReference type="PRINTS" id="PR00315">
    <property type="entry name" value="ELONGATNFCT"/>
</dbReference>
<dbReference type="InterPro" id="IPR020568">
    <property type="entry name" value="Ribosomal_Su5_D2-typ_SF"/>
</dbReference>
<dbReference type="InterPro" id="IPR027417">
    <property type="entry name" value="P-loop_NTPase"/>
</dbReference>
<dbReference type="InterPro" id="IPR041095">
    <property type="entry name" value="EFG_II"/>
</dbReference>
<proteinExistence type="inferred from homology"/>
<dbReference type="Gene3D" id="3.40.50.300">
    <property type="entry name" value="P-loop containing nucleotide triphosphate hydrolases"/>
    <property type="match status" value="1"/>
</dbReference>
<dbReference type="AlphaFoldDB" id="A0A7V3YG09"/>
<dbReference type="NCBIfam" id="NF009891">
    <property type="entry name" value="PRK13351.1-1"/>
    <property type="match status" value="1"/>
</dbReference>
<dbReference type="GO" id="GO:0005525">
    <property type="term" value="F:GTP binding"/>
    <property type="evidence" value="ECO:0007669"/>
    <property type="project" value="UniProtKB-UniRule"/>
</dbReference>
<dbReference type="EMBL" id="DTFV01000053">
    <property type="protein sequence ID" value="HGI30370.1"/>
    <property type="molecule type" value="Genomic_DNA"/>
</dbReference>
<comment type="similarity">
    <text evidence="1">Belongs to the TRAFAC class translation factor GTPase superfamily. Classic translation factor GTPase family. EF-G/EF-2 subfamily.</text>
</comment>
<sequence length="695" mass="77447">MKDFKSGDIRNIGFFSHAGAGKTTFSEALLFNAGVTTRRGRVEEGNTVSDWQPEEIRRGLSIDLSVLPFEWKGCKVNLIDTPGYMDFLGNVIGALRAVDSGVIFLCAVSGVEVGTEKAWDYLRRENLPVFFLVNRMDREGANFYGVLEDIRKKFTPKATPVFLPIGKESAFRGLVDLLTMKALYFEGDGKTVREGEIPGELEDEAKTWREELLENVAETDDELLNLYLDGQGIPPEKFREALKKATLERKIFPVLCGSGLENKGVTTLADFLVEFAPSPLDRPPVKGKNPRTQEEEERPCREDAPFSAFVFKVLSDPYVGKIAFFRVYSGKLSADARLYNASRDVEEKVGQLLLIRGKAQEPLKEVRAGDIAAVAKVTEVFTGNTLSDREHPIVFPPLEYPEPNYMAAIRPVGKADEEKISQALSRMLEEDPTLRVQREPDTKEDIVYGFGDIHLDVLAEKMKRKFGVEVALSVPRVPYKETIKKTARAEGKYKRQSGGRGQYGHAWLELEPLPRGQGFEFVDKIVGGVIPKNYIPAVEKGVQEAMQEGVLAGYPVVDVRVTVYDGSYHPVDSSDMAFKIAGSMAFRKGAQEANPVLLEPIMSVEVTVPEENMGDVIGDLNARRGKILGMEPEDGYQKIKALVPLAELFRYSVDLRSITQGRGSFVMRFSHYEEVPPQIAEAIIEKARKEREAAS</sequence>
<dbReference type="GO" id="GO:0003924">
    <property type="term" value="F:GTPase activity"/>
    <property type="evidence" value="ECO:0007669"/>
    <property type="project" value="InterPro"/>
</dbReference>